<evidence type="ECO:0000313" key="5">
    <source>
        <dbReference type="Proteomes" id="UP000315226"/>
    </source>
</evidence>
<feature type="transmembrane region" description="Helical" evidence="2">
    <location>
        <begin position="178"/>
        <end position="197"/>
    </location>
</feature>
<keyword evidence="2" id="KW-0472">Membrane</keyword>
<sequence>MSEVNAPRTVTAAGPGEPDPVRESMQVLPRVFAAPLTLLTGRPYAGQRPVRHTPTRHLVNALVSCVLGLALSATALAAGGPLLVLLVPGWAATLHAARNLRMMIYHQCAHQNMWRKRKPDVLVGRLIAAALMIQDFDRYSTEHVGDHHALHHMTTRDPTVQAFLVTLKLRPGMSRGRMWRRVLGVCVSPWFHARFLVARVRSYYTYAPPAWRVGTTLAYVLLAAVVTVLGLWVPVLVAWVLPMTLFFQISNVFRLCVKHSFPQPHQVPRRGREYFASLTNAIFVGERAPSPALPAARRYAAWARWWFRMLFVHFPTRYLVLTGDTVVHDYHHRYPMSREWASYLFAREEDHRRGAPGWSPYHEVWGLVPAIDHVLDSLRTADPEEFAPERLAEVNHRALFMAFED</sequence>
<keyword evidence="2" id="KW-0812">Transmembrane</keyword>
<reference evidence="4 5" key="1">
    <citation type="submission" date="2019-06" db="EMBL/GenBank/DDBJ databases">
        <title>Whole genome shotgun sequence of Streptomyces gardneri NBRC 12865.</title>
        <authorList>
            <person name="Hosoyama A."/>
            <person name="Uohara A."/>
            <person name="Ohji S."/>
            <person name="Ichikawa N."/>
        </authorList>
    </citation>
    <scope>NUCLEOTIDE SEQUENCE [LARGE SCALE GENOMIC DNA]</scope>
    <source>
        <strain evidence="4 5">NBRC 12865</strain>
    </source>
</reference>
<evidence type="ECO:0000259" key="3">
    <source>
        <dbReference type="Pfam" id="PF00487"/>
    </source>
</evidence>
<feature type="region of interest" description="Disordered" evidence="1">
    <location>
        <begin position="1"/>
        <end position="20"/>
    </location>
</feature>
<evidence type="ECO:0000256" key="1">
    <source>
        <dbReference type="SAM" id="MobiDB-lite"/>
    </source>
</evidence>
<keyword evidence="5" id="KW-1185">Reference proteome</keyword>
<gene>
    <name evidence="4" type="ORF">SGA01_09370</name>
</gene>
<feature type="domain" description="Fatty acid desaturase" evidence="3">
    <location>
        <begin position="92"/>
        <end position="351"/>
    </location>
</feature>
<proteinExistence type="predicted"/>
<feature type="transmembrane region" description="Helical" evidence="2">
    <location>
        <begin position="217"/>
        <end position="241"/>
    </location>
</feature>
<evidence type="ECO:0000256" key="2">
    <source>
        <dbReference type="SAM" id="Phobius"/>
    </source>
</evidence>
<accession>A0A4Y3RCC2</accession>
<evidence type="ECO:0000313" key="4">
    <source>
        <dbReference type="EMBL" id="GEB55332.1"/>
    </source>
</evidence>
<dbReference type="GO" id="GO:0006629">
    <property type="term" value="P:lipid metabolic process"/>
    <property type="evidence" value="ECO:0007669"/>
    <property type="project" value="InterPro"/>
</dbReference>
<protein>
    <recommendedName>
        <fullName evidence="3">Fatty acid desaturase domain-containing protein</fullName>
    </recommendedName>
</protein>
<dbReference type="Proteomes" id="UP000315226">
    <property type="component" value="Unassembled WGS sequence"/>
</dbReference>
<dbReference type="AlphaFoldDB" id="A0A4Y3RCC2"/>
<dbReference type="InterPro" id="IPR005804">
    <property type="entry name" value="FA_desaturase_dom"/>
</dbReference>
<name>A0A4Y3RCC2_9ACTN</name>
<dbReference type="EMBL" id="BJMN01000006">
    <property type="protein sequence ID" value="GEB55332.1"/>
    <property type="molecule type" value="Genomic_DNA"/>
</dbReference>
<keyword evidence="2" id="KW-1133">Transmembrane helix</keyword>
<feature type="transmembrane region" description="Helical" evidence="2">
    <location>
        <begin position="57"/>
        <end position="76"/>
    </location>
</feature>
<comment type="caution">
    <text evidence="4">The sequence shown here is derived from an EMBL/GenBank/DDBJ whole genome shotgun (WGS) entry which is preliminary data.</text>
</comment>
<dbReference type="Pfam" id="PF00487">
    <property type="entry name" value="FA_desaturase"/>
    <property type="match status" value="1"/>
</dbReference>
<dbReference type="RefSeq" id="WP_218037812.1">
    <property type="nucleotide sequence ID" value="NZ_BJMN01000006.1"/>
</dbReference>
<organism evidence="4 5">
    <name type="scientific">Streptomyces gardneri</name>
    <dbReference type="NCBI Taxonomy" id="66892"/>
    <lineage>
        <taxon>Bacteria</taxon>
        <taxon>Bacillati</taxon>
        <taxon>Actinomycetota</taxon>
        <taxon>Actinomycetes</taxon>
        <taxon>Kitasatosporales</taxon>
        <taxon>Streptomycetaceae</taxon>
        <taxon>Streptomyces</taxon>
    </lineage>
</organism>